<dbReference type="EMBL" id="CAJNOI010004184">
    <property type="protein sequence ID" value="CAF1539381.1"/>
    <property type="molecule type" value="Genomic_DNA"/>
</dbReference>
<gene>
    <name evidence="7" type="ORF">BJG266_LOCUS45465</name>
</gene>
<dbReference type="InterPro" id="IPR004932">
    <property type="entry name" value="Rer1"/>
</dbReference>
<feature type="non-terminal residue" evidence="7">
    <location>
        <position position="72"/>
    </location>
</feature>
<proteinExistence type="inferred from homology"/>
<dbReference type="Proteomes" id="UP000663877">
    <property type="component" value="Unassembled WGS sequence"/>
</dbReference>
<evidence type="ECO:0000256" key="4">
    <source>
        <dbReference type="ARBA" id="ARBA00022989"/>
    </source>
</evidence>
<dbReference type="Pfam" id="PF03248">
    <property type="entry name" value="Rer1"/>
    <property type="match status" value="1"/>
</dbReference>
<evidence type="ECO:0000256" key="2">
    <source>
        <dbReference type="ARBA" id="ARBA00006070"/>
    </source>
</evidence>
<feature type="non-terminal residue" evidence="7">
    <location>
        <position position="1"/>
    </location>
</feature>
<dbReference type="PANTHER" id="PTHR10743:SF0">
    <property type="entry name" value="PROTEIN RER1"/>
    <property type="match status" value="1"/>
</dbReference>
<dbReference type="GO" id="GO:0005783">
    <property type="term" value="C:endoplasmic reticulum"/>
    <property type="evidence" value="ECO:0007669"/>
    <property type="project" value="GOC"/>
</dbReference>
<name>A0A815WA40_9BILA</name>
<comment type="subcellular location">
    <subcellularLocation>
        <location evidence="1">Membrane</location>
        <topology evidence="1">Multi-pass membrane protein</topology>
    </subcellularLocation>
</comment>
<comment type="caution">
    <text evidence="7">The sequence shown here is derived from an EMBL/GenBank/DDBJ whole genome shotgun (WGS) entry which is preliminary data.</text>
</comment>
<evidence type="ECO:0000256" key="6">
    <source>
        <dbReference type="SAM" id="Phobius"/>
    </source>
</evidence>
<dbReference type="AlphaFoldDB" id="A0A815WA40"/>
<evidence type="ECO:0000313" key="8">
    <source>
        <dbReference type="Proteomes" id="UP000663877"/>
    </source>
</evidence>
<reference evidence="7" key="1">
    <citation type="submission" date="2021-02" db="EMBL/GenBank/DDBJ databases">
        <authorList>
            <person name="Nowell W R."/>
        </authorList>
    </citation>
    <scope>NUCLEOTIDE SEQUENCE</scope>
</reference>
<accession>A0A815WA40</accession>
<keyword evidence="3 6" id="KW-0812">Transmembrane</keyword>
<sequence length="72" mass="8115">MNSLGDTDIGGSGASSSFSRIGMYTQHILDRVTPFVSLRWITNFILLIIFFLRIFFAQGFYIIAYGLGIFLL</sequence>
<dbReference type="PANTHER" id="PTHR10743">
    <property type="entry name" value="PROTEIN RER1"/>
    <property type="match status" value="1"/>
</dbReference>
<protein>
    <submittedName>
        <fullName evidence="7">Uncharacterized protein</fullName>
    </submittedName>
</protein>
<dbReference type="GO" id="GO:0006890">
    <property type="term" value="P:retrograde vesicle-mediated transport, Golgi to endoplasmic reticulum"/>
    <property type="evidence" value="ECO:0007669"/>
    <property type="project" value="TreeGrafter"/>
</dbReference>
<dbReference type="GO" id="GO:0006621">
    <property type="term" value="P:protein retention in ER lumen"/>
    <property type="evidence" value="ECO:0007669"/>
    <property type="project" value="TreeGrafter"/>
</dbReference>
<organism evidence="7 8">
    <name type="scientific">Adineta steineri</name>
    <dbReference type="NCBI Taxonomy" id="433720"/>
    <lineage>
        <taxon>Eukaryota</taxon>
        <taxon>Metazoa</taxon>
        <taxon>Spiralia</taxon>
        <taxon>Gnathifera</taxon>
        <taxon>Rotifera</taxon>
        <taxon>Eurotatoria</taxon>
        <taxon>Bdelloidea</taxon>
        <taxon>Adinetida</taxon>
        <taxon>Adinetidae</taxon>
        <taxon>Adineta</taxon>
    </lineage>
</organism>
<evidence type="ECO:0000256" key="3">
    <source>
        <dbReference type="ARBA" id="ARBA00022692"/>
    </source>
</evidence>
<keyword evidence="5 6" id="KW-0472">Membrane</keyword>
<dbReference type="GO" id="GO:0000139">
    <property type="term" value="C:Golgi membrane"/>
    <property type="evidence" value="ECO:0007669"/>
    <property type="project" value="TreeGrafter"/>
</dbReference>
<feature type="transmembrane region" description="Helical" evidence="6">
    <location>
        <begin position="44"/>
        <end position="71"/>
    </location>
</feature>
<keyword evidence="4 6" id="KW-1133">Transmembrane helix</keyword>
<evidence type="ECO:0000256" key="5">
    <source>
        <dbReference type="ARBA" id="ARBA00023136"/>
    </source>
</evidence>
<evidence type="ECO:0000313" key="7">
    <source>
        <dbReference type="EMBL" id="CAF1539381.1"/>
    </source>
</evidence>
<evidence type="ECO:0000256" key="1">
    <source>
        <dbReference type="ARBA" id="ARBA00004141"/>
    </source>
</evidence>
<comment type="similarity">
    <text evidence="2">Belongs to the RER1 family.</text>
</comment>